<gene>
    <name evidence="4" type="ORF">BC936DRAFT_143087</name>
</gene>
<evidence type="ECO:0000313" key="5">
    <source>
        <dbReference type="Proteomes" id="UP000268093"/>
    </source>
</evidence>
<reference evidence="4 5" key="1">
    <citation type="journal article" date="2018" name="New Phytol.">
        <title>Phylogenomics of Endogonaceae and evolution of mycorrhizas within Mucoromycota.</title>
        <authorList>
            <person name="Chang Y."/>
            <person name="Desiro A."/>
            <person name="Na H."/>
            <person name="Sandor L."/>
            <person name="Lipzen A."/>
            <person name="Clum A."/>
            <person name="Barry K."/>
            <person name="Grigoriev I.V."/>
            <person name="Martin F.M."/>
            <person name="Stajich J.E."/>
            <person name="Smith M.E."/>
            <person name="Bonito G."/>
            <person name="Spatafora J.W."/>
        </authorList>
    </citation>
    <scope>NUCLEOTIDE SEQUENCE [LARGE SCALE GENOMIC DNA]</scope>
    <source>
        <strain evidence="4 5">GMNB39</strain>
    </source>
</reference>
<feature type="domain" description="Peptidase M12B propeptide" evidence="3">
    <location>
        <begin position="102"/>
        <end position="183"/>
    </location>
</feature>
<dbReference type="OrthoDB" id="5951731at2759"/>
<comment type="caution">
    <text evidence="4">The sequence shown here is derived from an EMBL/GenBank/DDBJ whole genome shotgun (WGS) entry which is preliminary data.</text>
</comment>
<feature type="compositionally biased region" description="Polar residues" evidence="2">
    <location>
        <begin position="98"/>
        <end position="114"/>
    </location>
</feature>
<dbReference type="Proteomes" id="UP000268093">
    <property type="component" value="Unassembled WGS sequence"/>
</dbReference>
<organism evidence="4 5">
    <name type="scientific">Jimgerdemannia flammicorona</name>
    <dbReference type="NCBI Taxonomy" id="994334"/>
    <lineage>
        <taxon>Eukaryota</taxon>
        <taxon>Fungi</taxon>
        <taxon>Fungi incertae sedis</taxon>
        <taxon>Mucoromycota</taxon>
        <taxon>Mucoromycotina</taxon>
        <taxon>Endogonomycetes</taxon>
        <taxon>Endogonales</taxon>
        <taxon>Endogonaceae</taxon>
        <taxon>Jimgerdemannia</taxon>
    </lineage>
</organism>
<proteinExistence type="predicted"/>
<feature type="region of interest" description="Disordered" evidence="2">
    <location>
        <begin position="285"/>
        <end position="309"/>
    </location>
</feature>
<evidence type="ECO:0000313" key="4">
    <source>
        <dbReference type="EMBL" id="RUO95851.1"/>
    </source>
</evidence>
<keyword evidence="1" id="KW-1015">Disulfide bond</keyword>
<feature type="region of interest" description="Disordered" evidence="2">
    <location>
        <begin position="91"/>
        <end position="122"/>
    </location>
</feature>
<sequence length="398" mass="44639">MLGATCVGALIGLSFLAELPLRNLLHTLTCLLFPSRQTSSKPNHNPGHGSDNQTDCGSSIFALLGPNVDQPHNHLSYPLGVVESISSPTLHILPRDPNNPSTLRRRSSNITPNPSYAHPHRTLEPEDSFRLRFTAYNSTFSLHLVPNLELFHPDATLTIVSEDGDETISKLDHDDFRIYRGVVVDETVTERRLMEDTVGVWRDHYDLEGESQMGVLGWARIVMRHDYSADSSHPVFEGAFSHNQDIYHIKTVHTFRLTRRSDDPDPFHLDRKSPHTSMFIYRDSDQLDNPYGSSSHHRRRSFDEPPHATECGADDLRFNTHISNPARSLRRERLGAIPAASPFGYAGLGRRVGDLDENWEFEYANRGPASAAAKFVKRAVNTTGCPTGRLSMCRVLAL</sequence>
<protein>
    <recommendedName>
        <fullName evidence="3">Peptidase M12B propeptide domain-containing protein</fullName>
    </recommendedName>
</protein>
<dbReference type="Pfam" id="PF01562">
    <property type="entry name" value="Pep_M12B_propep"/>
    <property type="match status" value="1"/>
</dbReference>
<keyword evidence="5" id="KW-1185">Reference proteome</keyword>
<dbReference type="AlphaFoldDB" id="A0A432ZZC9"/>
<dbReference type="EMBL" id="RBNI01025265">
    <property type="protein sequence ID" value="RUO95851.1"/>
    <property type="molecule type" value="Genomic_DNA"/>
</dbReference>
<dbReference type="InterPro" id="IPR002870">
    <property type="entry name" value="Peptidase_M12B_N"/>
</dbReference>
<evidence type="ECO:0000256" key="2">
    <source>
        <dbReference type="SAM" id="MobiDB-lite"/>
    </source>
</evidence>
<name>A0A432ZZC9_9FUNG</name>
<evidence type="ECO:0000259" key="3">
    <source>
        <dbReference type="Pfam" id="PF01562"/>
    </source>
</evidence>
<evidence type="ECO:0000256" key="1">
    <source>
        <dbReference type="ARBA" id="ARBA00023157"/>
    </source>
</evidence>
<accession>A0A432ZZC9</accession>